<feature type="domain" description="AB hydrolase-1" evidence="3">
    <location>
        <begin position="54"/>
        <end position="326"/>
    </location>
</feature>
<evidence type="ECO:0000313" key="4">
    <source>
        <dbReference type="EMBL" id="KAG4415486.1"/>
    </source>
</evidence>
<organism evidence="4 5">
    <name type="scientific">Cadophora malorum</name>
    <dbReference type="NCBI Taxonomy" id="108018"/>
    <lineage>
        <taxon>Eukaryota</taxon>
        <taxon>Fungi</taxon>
        <taxon>Dikarya</taxon>
        <taxon>Ascomycota</taxon>
        <taxon>Pezizomycotina</taxon>
        <taxon>Leotiomycetes</taxon>
        <taxon>Helotiales</taxon>
        <taxon>Ploettnerulaceae</taxon>
        <taxon>Cadophora</taxon>
    </lineage>
</organism>
<dbReference type="Pfam" id="PF12697">
    <property type="entry name" value="Abhydrolase_6"/>
    <property type="match status" value="1"/>
</dbReference>
<dbReference type="GO" id="GO:0016787">
    <property type="term" value="F:hydrolase activity"/>
    <property type="evidence" value="ECO:0007669"/>
    <property type="project" value="UniProtKB-KW"/>
</dbReference>
<dbReference type="InterPro" id="IPR000073">
    <property type="entry name" value="AB_hydrolase_1"/>
</dbReference>
<dbReference type="AlphaFoldDB" id="A0A8H7T9L6"/>
<evidence type="ECO:0000256" key="1">
    <source>
        <dbReference type="ARBA" id="ARBA00022801"/>
    </source>
</evidence>
<protein>
    <recommendedName>
        <fullName evidence="3">AB hydrolase-1 domain-containing protein</fullName>
    </recommendedName>
</protein>
<accession>A0A8H7T9L6</accession>
<dbReference type="PRINTS" id="PR00412">
    <property type="entry name" value="EPOXHYDRLASE"/>
</dbReference>
<evidence type="ECO:0000259" key="3">
    <source>
        <dbReference type="Pfam" id="PF12697"/>
    </source>
</evidence>
<dbReference type="Proteomes" id="UP000664132">
    <property type="component" value="Unassembled WGS sequence"/>
</dbReference>
<evidence type="ECO:0000313" key="5">
    <source>
        <dbReference type="Proteomes" id="UP000664132"/>
    </source>
</evidence>
<dbReference type="PANTHER" id="PTHR43329">
    <property type="entry name" value="EPOXIDE HYDROLASE"/>
    <property type="match status" value="1"/>
</dbReference>
<proteinExistence type="inferred from homology"/>
<dbReference type="InterPro" id="IPR029058">
    <property type="entry name" value="AB_hydrolase_fold"/>
</dbReference>
<dbReference type="EMBL" id="JAFJYH010000220">
    <property type="protein sequence ID" value="KAG4415486.1"/>
    <property type="molecule type" value="Genomic_DNA"/>
</dbReference>
<dbReference type="InterPro" id="IPR000639">
    <property type="entry name" value="Epox_hydrolase-like"/>
</dbReference>
<keyword evidence="1" id="KW-0378">Hydrolase</keyword>
<evidence type="ECO:0000256" key="2">
    <source>
        <dbReference type="ARBA" id="ARBA00038334"/>
    </source>
</evidence>
<dbReference type="SUPFAM" id="SSF53474">
    <property type="entry name" value="alpha/beta-Hydrolases"/>
    <property type="match status" value="1"/>
</dbReference>
<comment type="similarity">
    <text evidence="2">Belongs to the AB hydrolase superfamily. Epoxide hydrolase family.</text>
</comment>
<sequence length="335" mass="37234">MSSLSNTELYSESADDFTYMKSLGLESNISTAAAEKVFYYHHDLKHWNASFPILVLIHGYPQSSFMWRHIIPLLPTTMPLFIPDVPGYGRSAPLEISHSKINTGLAILNILSTLIPQPSSIQPYPIILAGHDRGAHISQRLTVSAPHPSFKIIGTILLDITPSLTRWSSFSTPTVSVGGFHWPFLANASLAISMITAFGGDKWAEFCLERWSGNSASALAKFKDNNAWDVYTKDFKRESVVTASCDDYRAGAEEDVLLQEQDQKAGRKMDCPVLKIYSELFLGSKYDMRAVWEEFVGKDGKLELVSVGVGVGHFVAEEAPVETAEAMIRFYQRMS</sequence>
<name>A0A8H7T9L6_9HELO</name>
<dbReference type="OrthoDB" id="284184at2759"/>
<keyword evidence="5" id="KW-1185">Reference proteome</keyword>
<reference evidence="4" key="1">
    <citation type="submission" date="2021-02" db="EMBL/GenBank/DDBJ databases">
        <title>Genome sequence Cadophora malorum strain M34.</title>
        <authorList>
            <person name="Stefanovic E."/>
            <person name="Vu D."/>
            <person name="Scully C."/>
            <person name="Dijksterhuis J."/>
            <person name="Roader J."/>
            <person name="Houbraken J."/>
        </authorList>
    </citation>
    <scope>NUCLEOTIDE SEQUENCE</scope>
    <source>
        <strain evidence="4">M34</strain>
    </source>
</reference>
<comment type="caution">
    <text evidence="4">The sequence shown here is derived from an EMBL/GenBank/DDBJ whole genome shotgun (WGS) entry which is preliminary data.</text>
</comment>
<dbReference type="Gene3D" id="3.40.50.1820">
    <property type="entry name" value="alpha/beta hydrolase"/>
    <property type="match status" value="1"/>
</dbReference>
<gene>
    <name evidence="4" type="ORF">IFR04_011358</name>
</gene>